<reference evidence="1 2" key="1">
    <citation type="submission" date="2017-08" db="EMBL/GenBank/DDBJ databases">
        <title>Infants hospitalized years apart are colonized by the same room-sourced microbial strains.</title>
        <authorList>
            <person name="Brooks B."/>
            <person name="Olm M.R."/>
            <person name="Firek B.A."/>
            <person name="Baker R."/>
            <person name="Thomas B.C."/>
            <person name="Morowitz M.J."/>
            <person name="Banfield J.F."/>
        </authorList>
    </citation>
    <scope>NUCLEOTIDE SEQUENCE [LARGE SCALE GENOMIC DNA]</scope>
    <source>
        <strain evidence="1">S2_018_000_R2_101</strain>
    </source>
</reference>
<dbReference type="AlphaFoldDB" id="A0A2W4ZZY5"/>
<proteinExistence type="predicted"/>
<evidence type="ECO:0000313" key="1">
    <source>
        <dbReference type="EMBL" id="PZO86532.1"/>
    </source>
</evidence>
<accession>A0A2W4ZZY5</accession>
<name>A0A2W4ZZY5_9SPHN</name>
<evidence type="ECO:0000313" key="2">
    <source>
        <dbReference type="Proteomes" id="UP000249066"/>
    </source>
</evidence>
<dbReference type="Proteomes" id="UP000249066">
    <property type="component" value="Unassembled WGS sequence"/>
</dbReference>
<gene>
    <name evidence="1" type="ORF">DI623_16230</name>
</gene>
<dbReference type="EMBL" id="QFNN01000195">
    <property type="protein sequence ID" value="PZO86532.1"/>
    <property type="molecule type" value="Genomic_DNA"/>
</dbReference>
<comment type="caution">
    <text evidence="1">The sequence shown here is derived from an EMBL/GenBank/DDBJ whole genome shotgun (WGS) entry which is preliminary data.</text>
</comment>
<organism evidence="1 2">
    <name type="scientific">Sphingomonas sanxanigenens</name>
    <dbReference type="NCBI Taxonomy" id="397260"/>
    <lineage>
        <taxon>Bacteria</taxon>
        <taxon>Pseudomonadati</taxon>
        <taxon>Pseudomonadota</taxon>
        <taxon>Alphaproteobacteria</taxon>
        <taxon>Sphingomonadales</taxon>
        <taxon>Sphingomonadaceae</taxon>
        <taxon>Sphingomonas</taxon>
    </lineage>
</organism>
<sequence>MLEIELSKDIEARLAKIADATGRSLAACAAEAIERYVESPSPQRITYGERIIVHMLADWVDTLAGEKGLEALRQTLPPALVLAALESGRDHVITEHIGIGGEEFQHPGTAYQAMWIMLDDLADARERGCDVPLFSGISDDEEADALADLAQVAHSAYKGKNQARHVDYSLPERPLAFWRELAERYSDRRAGEGV</sequence>
<protein>
    <submittedName>
        <fullName evidence="1">Uncharacterized protein</fullName>
    </submittedName>
</protein>